<dbReference type="PANTHER" id="PTHR42942:SF1">
    <property type="entry name" value="ALKYLTRANSFERASE-LIKE PROTEIN 1"/>
    <property type="match status" value="1"/>
</dbReference>
<evidence type="ECO:0000313" key="8">
    <source>
        <dbReference type="EMBL" id="KXK65668.1"/>
    </source>
</evidence>
<evidence type="ECO:0000259" key="7">
    <source>
        <dbReference type="Pfam" id="PF01035"/>
    </source>
</evidence>
<keyword evidence="5" id="KW-0234">DNA repair</keyword>
<evidence type="ECO:0000256" key="6">
    <source>
        <dbReference type="ARBA" id="ARBA00049348"/>
    </source>
</evidence>
<dbReference type="RefSeq" id="WP_066520934.1">
    <property type="nucleotide sequence ID" value="NZ_CABMOF010000004.1"/>
</dbReference>
<dbReference type="GO" id="GO:0003908">
    <property type="term" value="F:methylated-DNA-[protein]-cysteine S-methyltransferase activity"/>
    <property type="evidence" value="ECO:0007669"/>
    <property type="project" value="UniProtKB-EC"/>
</dbReference>
<dbReference type="InterPro" id="IPR001497">
    <property type="entry name" value="MethylDNA_cys_MeTrfase_AS"/>
</dbReference>
<dbReference type="GO" id="GO:0032259">
    <property type="term" value="P:methylation"/>
    <property type="evidence" value="ECO:0007669"/>
    <property type="project" value="UniProtKB-KW"/>
</dbReference>
<keyword evidence="4" id="KW-0227">DNA damage</keyword>
<dbReference type="CDD" id="cd06445">
    <property type="entry name" value="ATase"/>
    <property type="match status" value="1"/>
</dbReference>
<dbReference type="PROSITE" id="PS00374">
    <property type="entry name" value="MGMT"/>
    <property type="match status" value="1"/>
</dbReference>
<organism evidence="8 9">
    <name type="scientific">Christensenella minuta</name>
    <dbReference type="NCBI Taxonomy" id="626937"/>
    <lineage>
        <taxon>Bacteria</taxon>
        <taxon>Bacillati</taxon>
        <taxon>Bacillota</taxon>
        <taxon>Clostridia</taxon>
        <taxon>Christensenellales</taxon>
        <taxon>Christensenellaceae</taxon>
        <taxon>Christensenella</taxon>
    </lineage>
</organism>
<dbReference type="OrthoDB" id="9789813at2"/>
<comment type="caution">
    <text evidence="8">The sequence shown here is derived from an EMBL/GenBank/DDBJ whole genome shotgun (WGS) entry which is preliminary data.</text>
</comment>
<feature type="domain" description="Methylated-DNA-[protein]-cysteine S-methyltransferase DNA binding" evidence="7">
    <location>
        <begin position="13"/>
        <end position="95"/>
    </location>
</feature>
<dbReference type="KEGG" id="cmiu:B1H56_12190"/>
<dbReference type="InterPro" id="IPR036217">
    <property type="entry name" value="MethylDNA_cys_MeTrfase_DNAb"/>
</dbReference>
<dbReference type="AlphaFoldDB" id="A0A136Q4Q1"/>
<proteinExistence type="predicted"/>
<evidence type="ECO:0000256" key="3">
    <source>
        <dbReference type="ARBA" id="ARBA00022679"/>
    </source>
</evidence>
<dbReference type="Gene3D" id="1.10.10.10">
    <property type="entry name" value="Winged helix-like DNA-binding domain superfamily/Winged helix DNA-binding domain"/>
    <property type="match status" value="1"/>
</dbReference>
<keyword evidence="9" id="KW-1185">Reference proteome</keyword>
<reference evidence="9" key="1">
    <citation type="submission" date="2016-02" db="EMBL/GenBank/DDBJ databases">
        <authorList>
            <person name="Mitreva M."/>
            <person name="Pepin K.H."/>
            <person name="Mihindukulasuriya K.A."/>
            <person name="Fulton R."/>
            <person name="Fronick C."/>
            <person name="O'Laughlin M."/>
            <person name="Miner T."/>
            <person name="Herter B."/>
            <person name="Rosa B.A."/>
            <person name="Cordes M."/>
            <person name="Tomlinson C."/>
            <person name="Wollam A."/>
            <person name="Palsikar V.B."/>
            <person name="Mardis E.R."/>
            <person name="Wilson R.K."/>
        </authorList>
    </citation>
    <scope>NUCLEOTIDE SEQUENCE [LARGE SCALE GENOMIC DNA]</scope>
    <source>
        <strain evidence="9">DSM 22607</strain>
    </source>
</reference>
<dbReference type="STRING" id="626937.HMPREF3293_01390"/>
<keyword evidence="3 8" id="KW-0808">Transferase</keyword>
<dbReference type="EMBL" id="LSZW01000057">
    <property type="protein sequence ID" value="KXK65668.1"/>
    <property type="molecule type" value="Genomic_DNA"/>
</dbReference>
<comment type="catalytic activity">
    <reaction evidence="6">
        <text>a 6-O-methyl-2'-deoxyguanosine in DNA + L-cysteinyl-[protein] = S-methyl-L-cysteinyl-[protein] + a 2'-deoxyguanosine in DNA</text>
        <dbReference type="Rhea" id="RHEA:24000"/>
        <dbReference type="Rhea" id="RHEA-COMP:10131"/>
        <dbReference type="Rhea" id="RHEA-COMP:10132"/>
        <dbReference type="Rhea" id="RHEA-COMP:11367"/>
        <dbReference type="Rhea" id="RHEA-COMP:11368"/>
        <dbReference type="ChEBI" id="CHEBI:29950"/>
        <dbReference type="ChEBI" id="CHEBI:82612"/>
        <dbReference type="ChEBI" id="CHEBI:85445"/>
        <dbReference type="ChEBI" id="CHEBI:85448"/>
        <dbReference type="EC" id="2.1.1.63"/>
    </reaction>
</comment>
<dbReference type="Pfam" id="PF01035">
    <property type="entry name" value="DNA_binding_1"/>
    <property type="match status" value="1"/>
</dbReference>
<sequence length="118" mass="12803">MKLNGQRRRKGLNFFETVYTMVSKIPRGRVATYGQIARLAGNPRASRIVGCALHMCPASGGIPCHRVVNREGRLAPADAFGGAGMQKSLLAAEGVSVNADGYVDLEKYCWDGREHVPE</sequence>
<dbReference type="SUPFAM" id="SSF46767">
    <property type="entry name" value="Methylated DNA-protein cysteine methyltransferase, C-terminal domain"/>
    <property type="match status" value="1"/>
</dbReference>
<evidence type="ECO:0000256" key="2">
    <source>
        <dbReference type="ARBA" id="ARBA00022603"/>
    </source>
</evidence>
<evidence type="ECO:0000256" key="1">
    <source>
        <dbReference type="ARBA" id="ARBA00001286"/>
    </source>
</evidence>
<dbReference type="InterPro" id="IPR014048">
    <property type="entry name" value="MethylDNA_cys_MeTrfase_DNA-bd"/>
</dbReference>
<dbReference type="InterPro" id="IPR036388">
    <property type="entry name" value="WH-like_DNA-bd_sf"/>
</dbReference>
<dbReference type="InterPro" id="IPR052520">
    <property type="entry name" value="ATL_DNA_repair"/>
</dbReference>
<dbReference type="PANTHER" id="PTHR42942">
    <property type="entry name" value="6-O-METHYLGUANINE DNA METHYLTRANSFERASE"/>
    <property type="match status" value="1"/>
</dbReference>
<dbReference type="GO" id="GO:0006281">
    <property type="term" value="P:DNA repair"/>
    <property type="evidence" value="ECO:0007669"/>
    <property type="project" value="UniProtKB-KW"/>
</dbReference>
<evidence type="ECO:0000256" key="5">
    <source>
        <dbReference type="ARBA" id="ARBA00023204"/>
    </source>
</evidence>
<evidence type="ECO:0000313" key="9">
    <source>
        <dbReference type="Proteomes" id="UP000070366"/>
    </source>
</evidence>
<name>A0A136Q4Q1_9FIRM</name>
<accession>A0A136Q4Q1</accession>
<dbReference type="PATRIC" id="fig|626937.4.peg.1372"/>
<evidence type="ECO:0000256" key="4">
    <source>
        <dbReference type="ARBA" id="ARBA00022763"/>
    </source>
</evidence>
<dbReference type="Proteomes" id="UP000070366">
    <property type="component" value="Unassembled WGS sequence"/>
</dbReference>
<dbReference type="NCBIfam" id="TIGR00589">
    <property type="entry name" value="ogt"/>
    <property type="match status" value="1"/>
</dbReference>
<comment type="catalytic activity">
    <reaction evidence="1">
        <text>a 4-O-methyl-thymidine in DNA + L-cysteinyl-[protein] = a thymidine in DNA + S-methyl-L-cysteinyl-[protein]</text>
        <dbReference type="Rhea" id="RHEA:53428"/>
        <dbReference type="Rhea" id="RHEA-COMP:10131"/>
        <dbReference type="Rhea" id="RHEA-COMP:10132"/>
        <dbReference type="Rhea" id="RHEA-COMP:13555"/>
        <dbReference type="Rhea" id="RHEA-COMP:13556"/>
        <dbReference type="ChEBI" id="CHEBI:29950"/>
        <dbReference type="ChEBI" id="CHEBI:82612"/>
        <dbReference type="ChEBI" id="CHEBI:137386"/>
        <dbReference type="ChEBI" id="CHEBI:137387"/>
        <dbReference type="EC" id="2.1.1.63"/>
    </reaction>
</comment>
<protein>
    <submittedName>
        <fullName evidence="8">6-O-methylguanine DNA methyltransferase, DNA binding domain protein</fullName>
    </submittedName>
</protein>
<keyword evidence="2 8" id="KW-0489">Methyltransferase</keyword>
<gene>
    <name evidence="8" type="ORF">HMPREF3293_01390</name>
</gene>